<evidence type="ECO:0000313" key="1">
    <source>
        <dbReference type="EMBL" id="TCI99977.1"/>
    </source>
</evidence>
<reference evidence="1 2" key="1">
    <citation type="submission" date="2019-03" db="EMBL/GenBank/DDBJ databases">
        <authorList>
            <person name="Jensen L."/>
            <person name="Storgaard J."/>
            <person name="Sulaj E."/>
            <person name="Schramm A."/>
            <person name="Marshall I.P.G."/>
        </authorList>
    </citation>
    <scope>NUCLEOTIDE SEQUENCE [LARGE SCALE GENOMIC DNA]</scope>
    <source>
        <strain evidence="1 2">2017H2G3</strain>
    </source>
</reference>
<dbReference type="EMBL" id="SJTH01000135">
    <property type="protein sequence ID" value="TCI99977.1"/>
    <property type="molecule type" value="Genomic_DNA"/>
</dbReference>
<accession>A0A4R1AKE8</accession>
<organism evidence="1 2">
    <name type="scientific">Cytobacillus praedii</name>
    <dbReference type="NCBI Taxonomy" id="1742358"/>
    <lineage>
        <taxon>Bacteria</taxon>
        <taxon>Bacillati</taxon>
        <taxon>Bacillota</taxon>
        <taxon>Bacilli</taxon>
        <taxon>Bacillales</taxon>
        <taxon>Bacillaceae</taxon>
        <taxon>Cytobacillus</taxon>
    </lineage>
</organism>
<dbReference type="RefSeq" id="WP_131239739.1">
    <property type="nucleotide sequence ID" value="NZ_SJTH01000135.1"/>
</dbReference>
<protein>
    <submittedName>
        <fullName evidence="1">Uncharacterized protein</fullName>
    </submittedName>
</protein>
<evidence type="ECO:0000313" key="2">
    <source>
        <dbReference type="Proteomes" id="UP000293846"/>
    </source>
</evidence>
<gene>
    <name evidence="1" type="ORF">E0Y62_27105</name>
</gene>
<name>A0A4R1AKE8_9BACI</name>
<sequence>MKQYNFTFKGTLTMEGAEEHLLDNICDQLKSNLKDTLVKSTVGDYYKNFNAELENGIELDCELSWDDRDNEWYATAWQMDGEIEITN</sequence>
<comment type="caution">
    <text evidence="1">The sequence shown here is derived from an EMBL/GenBank/DDBJ whole genome shotgun (WGS) entry which is preliminary data.</text>
</comment>
<proteinExistence type="predicted"/>
<dbReference type="Proteomes" id="UP000293846">
    <property type="component" value="Unassembled WGS sequence"/>
</dbReference>
<keyword evidence="2" id="KW-1185">Reference proteome</keyword>
<dbReference type="AlphaFoldDB" id="A0A4R1AKE8"/>